<evidence type="ECO:0000256" key="1">
    <source>
        <dbReference type="ARBA" id="ARBA00022737"/>
    </source>
</evidence>
<organism evidence="5 6">
    <name type="scientific">Fusarium albosuccineum</name>
    <dbReference type="NCBI Taxonomy" id="1237068"/>
    <lineage>
        <taxon>Eukaryota</taxon>
        <taxon>Fungi</taxon>
        <taxon>Dikarya</taxon>
        <taxon>Ascomycota</taxon>
        <taxon>Pezizomycotina</taxon>
        <taxon>Sordariomycetes</taxon>
        <taxon>Hypocreomycetidae</taxon>
        <taxon>Hypocreales</taxon>
        <taxon>Nectriaceae</taxon>
        <taxon>Fusarium</taxon>
        <taxon>Fusarium decemcellulare species complex</taxon>
    </lineage>
</organism>
<dbReference type="SMART" id="SM00248">
    <property type="entry name" value="ANK"/>
    <property type="match status" value="9"/>
</dbReference>
<dbReference type="Proteomes" id="UP000554235">
    <property type="component" value="Unassembled WGS sequence"/>
</dbReference>
<dbReference type="InterPro" id="IPR036770">
    <property type="entry name" value="Ankyrin_rpt-contain_sf"/>
</dbReference>
<dbReference type="OrthoDB" id="21416at2759"/>
<feature type="repeat" description="ANK" evidence="2">
    <location>
        <begin position="569"/>
        <end position="601"/>
    </location>
</feature>
<sequence>MLLDELDTPLGDVVVVDRLAIADYNESNILPQDEADLTRLRAWLQPTEYVGDGSEFQKHASSHLKGTSQWLLSSPVFKQWHDGRDDGILWIRGVPGAGKSVLAARLVDQLSSEECPVLHFFFRHTIQSNHRPEAALRDWIAQILPYTPPLQLALKNLTSEPISVDSVDSLSTVELWHLLRLGLQSIPKAYCVVDALDEMDHSALEPFLQFLDQMGNIHPDRLKLIITSRPIATIEKIVRNLRLLGIRLSKEAVNPDISTYLHHRLGCSSLPVESHDAIMNDVPKKADGLFLYAKLAMDTIVGLESLSEITETLTTMPVNLSVMYSNLLREHMGRTGLPEGLYILVLQLVTHATRPLRLLEISDCIKVTQPQYGEDTGTIKSLIRTCCGPLLEVLPDETVRVVHHSLTEYLFGLTRSSADNDIPVFEPGPTHNLLALLCLSYLQAGCLDTVKVGEPMLGFELALVKQQESPPFTNYAANNWHVHIEKATMRGFSQEMTNKSIFSLLAKSEYVERLAFLGGQSDWKGSLRGQDMTPETEALLFAIRFGLTSFIEALLNRNGEAAAYDGTLDTDPPLHQAVAKGNSEIVRLLLKHGAKLDQYNSEGDTPLHLALGKRRRHSAAVELLLEAGADPWQRLGENKKIFDNIVGGRDPYPPIHRAFGACDEAITKLFLPHINTEAAAQKALGWVINGSKDLKVVRSILDLGLMDINARVRGQTPLFKSCTQLDPKTISVLLEAGADPNVPYDEDWYNDFCAGSKEGANVLHALAAPSHYNDYYHRGTCDDVTRECFSLVLAAGANVNTVDHKKDTPLHKARSPLVAQLLLDAGADASAMNQDGETPLHVADSLDVMEVLLSKTDINVKTRSGKTALLKALSHRMMSSDTGPVLDKAFKLLDLGADAGVTDNDGNSVLHHVAKMQDFGKPHGRRPLERLMQSGADPNLRNADGEMALHKLGSQHAAPWFEKADLETFLELTGADVNAVDNQGRTPFFNALDSGGHSGDETIVALMAQVAARFDVTDQSGRTLLHAAVRHCRADGTILRLLAEHGVDPQQTDHEGNTIWHEGVPRFATWRVWTQVFHDITALGVDPRKANN</sequence>
<dbReference type="Gene3D" id="3.40.50.300">
    <property type="entry name" value="P-loop containing nucleotide triphosphate hydrolases"/>
    <property type="match status" value="1"/>
</dbReference>
<reference evidence="5 6" key="1">
    <citation type="submission" date="2020-01" db="EMBL/GenBank/DDBJ databases">
        <title>Identification and distribution of gene clusters putatively required for synthesis of sphingolipid metabolism inhibitors in phylogenetically diverse species of the filamentous fungus Fusarium.</title>
        <authorList>
            <person name="Kim H.-S."/>
            <person name="Busman M."/>
            <person name="Brown D.W."/>
            <person name="Divon H."/>
            <person name="Uhlig S."/>
            <person name="Proctor R.H."/>
        </authorList>
    </citation>
    <scope>NUCLEOTIDE SEQUENCE [LARGE SCALE GENOMIC DNA]</scope>
    <source>
        <strain evidence="5 6">NRRL 20459</strain>
    </source>
</reference>
<evidence type="ECO:0000259" key="3">
    <source>
        <dbReference type="Pfam" id="PF22939"/>
    </source>
</evidence>
<dbReference type="SUPFAM" id="SSF48403">
    <property type="entry name" value="Ankyrin repeat"/>
    <property type="match status" value="2"/>
</dbReference>
<name>A0A8H4L826_9HYPO</name>
<dbReference type="InterPro" id="IPR054471">
    <property type="entry name" value="GPIID_WHD"/>
</dbReference>
<feature type="repeat" description="ANK" evidence="2">
    <location>
        <begin position="713"/>
        <end position="745"/>
    </location>
</feature>
<keyword evidence="1" id="KW-0677">Repeat</keyword>
<evidence type="ECO:0000313" key="5">
    <source>
        <dbReference type="EMBL" id="KAF4463886.1"/>
    </source>
</evidence>
<dbReference type="Pfam" id="PF24883">
    <property type="entry name" value="NPHP3_N"/>
    <property type="match status" value="1"/>
</dbReference>
<dbReference type="InterPro" id="IPR027417">
    <property type="entry name" value="P-loop_NTPase"/>
</dbReference>
<feature type="domain" description="GPI inositol-deacylase winged helix" evidence="3">
    <location>
        <begin position="345"/>
        <end position="412"/>
    </location>
</feature>
<feature type="repeat" description="ANK" evidence="2">
    <location>
        <begin position="602"/>
        <end position="630"/>
    </location>
</feature>
<accession>A0A8H4L826</accession>
<feature type="domain" description="Nephrocystin 3-like N-terminal" evidence="4">
    <location>
        <begin position="66"/>
        <end position="229"/>
    </location>
</feature>
<dbReference type="EMBL" id="JAADYS010001285">
    <property type="protein sequence ID" value="KAF4463886.1"/>
    <property type="molecule type" value="Genomic_DNA"/>
</dbReference>
<dbReference type="Gene3D" id="1.25.40.20">
    <property type="entry name" value="Ankyrin repeat-containing domain"/>
    <property type="match status" value="4"/>
</dbReference>
<keyword evidence="2" id="KW-0040">ANK repeat</keyword>
<proteinExistence type="predicted"/>
<dbReference type="InterPro" id="IPR056884">
    <property type="entry name" value="NPHP3-like_N"/>
</dbReference>
<dbReference type="PROSITE" id="PS50088">
    <property type="entry name" value="ANK_REPEAT"/>
    <property type="match status" value="4"/>
</dbReference>
<protein>
    <submittedName>
        <fullName evidence="5">Ankyrin</fullName>
    </submittedName>
</protein>
<dbReference type="SUPFAM" id="SSF52540">
    <property type="entry name" value="P-loop containing nucleoside triphosphate hydrolases"/>
    <property type="match status" value="1"/>
</dbReference>
<comment type="caution">
    <text evidence="5">The sequence shown here is derived from an EMBL/GenBank/DDBJ whole genome shotgun (WGS) entry which is preliminary data.</text>
</comment>
<evidence type="ECO:0000259" key="4">
    <source>
        <dbReference type="Pfam" id="PF24883"/>
    </source>
</evidence>
<dbReference type="Pfam" id="PF12796">
    <property type="entry name" value="Ank_2"/>
    <property type="match status" value="3"/>
</dbReference>
<dbReference type="PANTHER" id="PTHR10039">
    <property type="entry name" value="AMELOGENIN"/>
    <property type="match status" value="1"/>
</dbReference>
<gene>
    <name evidence="5" type="ORF">FALBO_9283</name>
</gene>
<dbReference type="Pfam" id="PF22939">
    <property type="entry name" value="WHD_GPIID"/>
    <property type="match status" value="1"/>
</dbReference>
<dbReference type="PANTHER" id="PTHR10039:SF15">
    <property type="entry name" value="NACHT DOMAIN-CONTAINING PROTEIN"/>
    <property type="match status" value="1"/>
</dbReference>
<feature type="repeat" description="ANK" evidence="2">
    <location>
        <begin position="1020"/>
        <end position="1054"/>
    </location>
</feature>
<evidence type="ECO:0000256" key="2">
    <source>
        <dbReference type="PROSITE-ProRule" id="PRU00023"/>
    </source>
</evidence>
<dbReference type="PROSITE" id="PS50297">
    <property type="entry name" value="ANK_REP_REGION"/>
    <property type="match status" value="3"/>
</dbReference>
<dbReference type="AlphaFoldDB" id="A0A8H4L826"/>
<keyword evidence="6" id="KW-1185">Reference proteome</keyword>
<evidence type="ECO:0000313" key="6">
    <source>
        <dbReference type="Proteomes" id="UP000554235"/>
    </source>
</evidence>
<dbReference type="InterPro" id="IPR002110">
    <property type="entry name" value="Ankyrin_rpt"/>
</dbReference>